<feature type="transmembrane region" description="Helical" evidence="1">
    <location>
        <begin position="35"/>
        <end position="55"/>
    </location>
</feature>
<dbReference type="PANTHER" id="PTHR13544:SF0">
    <property type="entry name" value="THIOREDOXIN REDUCTASE-LIKE SELENOPROTEIN T"/>
    <property type="match status" value="1"/>
</dbReference>
<accession>A0A8J6CG40</accession>
<evidence type="ECO:0000313" key="3">
    <source>
        <dbReference type="Proteomes" id="UP000751190"/>
    </source>
</evidence>
<gene>
    <name evidence="2" type="ORF">KFE25_002069</name>
</gene>
<name>A0A8J6CG40_DIALT</name>
<protein>
    <submittedName>
        <fullName evidence="2">Uncharacterized protein</fullName>
    </submittedName>
</protein>
<comment type="caution">
    <text evidence="2">The sequence shown here is derived from an EMBL/GenBank/DDBJ whole genome shotgun (WGS) entry which is preliminary data.</text>
</comment>
<dbReference type="InterPro" id="IPR019389">
    <property type="entry name" value="Selenoprotein_T"/>
</dbReference>
<evidence type="ECO:0000313" key="2">
    <source>
        <dbReference type="EMBL" id="KAG8466313.1"/>
    </source>
</evidence>
<proteinExistence type="predicted"/>
<keyword evidence="1" id="KW-1133">Transmembrane helix</keyword>
<dbReference type="GO" id="GO:0005789">
    <property type="term" value="C:endoplasmic reticulum membrane"/>
    <property type="evidence" value="ECO:0007669"/>
    <property type="project" value="TreeGrafter"/>
</dbReference>
<dbReference type="AlphaFoldDB" id="A0A8J6CG40"/>
<dbReference type="PANTHER" id="PTHR13544">
    <property type="entry name" value="SELENOPROTEIN T"/>
    <property type="match status" value="1"/>
</dbReference>
<dbReference type="Gene3D" id="3.40.30.10">
    <property type="entry name" value="Glutaredoxin"/>
    <property type="match status" value="1"/>
</dbReference>
<dbReference type="GO" id="GO:0004791">
    <property type="term" value="F:thioredoxin-disulfide reductase (NADPH) activity"/>
    <property type="evidence" value="ECO:0007669"/>
    <property type="project" value="TreeGrafter"/>
</dbReference>
<dbReference type="GO" id="GO:0045454">
    <property type="term" value="P:cell redox homeostasis"/>
    <property type="evidence" value="ECO:0007669"/>
    <property type="project" value="TreeGrafter"/>
</dbReference>
<keyword evidence="1" id="KW-0472">Membrane</keyword>
<evidence type="ECO:0000256" key="1">
    <source>
        <dbReference type="SAM" id="Phobius"/>
    </source>
</evidence>
<keyword evidence="1" id="KW-0812">Transmembrane</keyword>
<keyword evidence="3" id="KW-1185">Reference proteome</keyword>
<feature type="transmembrane region" description="Helical" evidence="1">
    <location>
        <begin position="67"/>
        <end position="93"/>
    </location>
</feature>
<sequence length="125" mass="13369">MFQQFRSIMQREFPHARFDGGVLSPGWYAETGAQFLSLGFFGTVISLFAGEYFLPPPVATVISANKGAAFFTAMAMNLLAGKLIATSAFEILVNGIPVFSKLQSGALPTIDTVVSDVHRMAAGAF</sequence>
<dbReference type="OrthoDB" id="60822at2759"/>
<reference evidence="2" key="1">
    <citation type="submission" date="2021-05" db="EMBL/GenBank/DDBJ databases">
        <title>The genome of the haptophyte Pavlova lutheri (Diacronema luteri, Pavlovales) - a model for lipid biosynthesis in eukaryotic algae.</title>
        <authorList>
            <person name="Hulatt C.J."/>
            <person name="Posewitz M.C."/>
        </authorList>
    </citation>
    <scope>NUCLEOTIDE SEQUENCE</scope>
    <source>
        <strain evidence="2">NIVA-4/92</strain>
    </source>
</reference>
<dbReference type="Proteomes" id="UP000751190">
    <property type="component" value="Unassembled WGS sequence"/>
</dbReference>
<dbReference type="EMBL" id="JAGTXO010000008">
    <property type="protein sequence ID" value="KAG8466313.1"/>
    <property type="molecule type" value="Genomic_DNA"/>
</dbReference>
<organism evidence="2 3">
    <name type="scientific">Diacronema lutheri</name>
    <name type="common">Unicellular marine alga</name>
    <name type="synonym">Monochrysis lutheri</name>
    <dbReference type="NCBI Taxonomy" id="2081491"/>
    <lineage>
        <taxon>Eukaryota</taxon>
        <taxon>Haptista</taxon>
        <taxon>Haptophyta</taxon>
        <taxon>Pavlovophyceae</taxon>
        <taxon>Pavlovales</taxon>
        <taxon>Pavlovaceae</taxon>
        <taxon>Diacronema</taxon>
    </lineage>
</organism>